<dbReference type="AlphaFoldDB" id="A0A9D3XQV4"/>
<feature type="region of interest" description="Disordered" evidence="1">
    <location>
        <begin position="119"/>
        <end position="144"/>
    </location>
</feature>
<feature type="region of interest" description="Disordered" evidence="1">
    <location>
        <begin position="1"/>
        <end position="24"/>
    </location>
</feature>
<dbReference type="EMBL" id="JAHDVG010000465">
    <property type="protein sequence ID" value="KAH1183560.1"/>
    <property type="molecule type" value="Genomic_DNA"/>
</dbReference>
<gene>
    <name evidence="2" type="ORF">KIL84_014176</name>
</gene>
<sequence>MAQEVQEPAWGGVPGSQRCPEVQDPVRPGVRAEAGTVWKQQLRRQSPALAAGLEKAAWGEKQRPCLHTAPGMGLGQQSRPELWSKQGWRLAGQLLFEGSRAEPMGRDFVALAQCKHRGTRPQLGGEHAAPPCPGGRAGASPQPS</sequence>
<keyword evidence="3" id="KW-1185">Reference proteome</keyword>
<comment type="caution">
    <text evidence="2">The sequence shown here is derived from an EMBL/GenBank/DDBJ whole genome shotgun (WGS) entry which is preliminary data.</text>
</comment>
<dbReference type="Proteomes" id="UP000827986">
    <property type="component" value="Unassembled WGS sequence"/>
</dbReference>
<name>A0A9D3XQV4_9SAUR</name>
<evidence type="ECO:0000256" key="1">
    <source>
        <dbReference type="SAM" id="MobiDB-lite"/>
    </source>
</evidence>
<evidence type="ECO:0000313" key="3">
    <source>
        <dbReference type="Proteomes" id="UP000827986"/>
    </source>
</evidence>
<accession>A0A9D3XQV4</accession>
<proteinExistence type="predicted"/>
<reference evidence="2" key="1">
    <citation type="submission" date="2021-09" db="EMBL/GenBank/DDBJ databases">
        <title>The genome of Mauremys mutica provides insights into the evolution of semi-aquatic lifestyle.</title>
        <authorList>
            <person name="Gong S."/>
            <person name="Gao Y."/>
        </authorList>
    </citation>
    <scope>NUCLEOTIDE SEQUENCE</scope>
    <source>
        <strain evidence="2">MM-2020</strain>
        <tissue evidence="2">Muscle</tissue>
    </source>
</reference>
<protein>
    <submittedName>
        <fullName evidence="2">Uncharacterized protein</fullName>
    </submittedName>
</protein>
<evidence type="ECO:0000313" key="2">
    <source>
        <dbReference type="EMBL" id="KAH1183560.1"/>
    </source>
</evidence>
<organism evidence="2 3">
    <name type="scientific">Mauremys mutica</name>
    <name type="common">yellowpond turtle</name>
    <dbReference type="NCBI Taxonomy" id="74926"/>
    <lineage>
        <taxon>Eukaryota</taxon>
        <taxon>Metazoa</taxon>
        <taxon>Chordata</taxon>
        <taxon>Craniata</taxon>
        <taxon>Vertebrata</taxon>
        <taxon>Euteleostomi</taxon>
        <taxon>Archelosauria</taxon>
        <taxon>Testudinata</taxon>
        <taxon>Testudines</taxon>
        <taxon>Cryptodira</taxon>
        <taxon>Durocryptodira</taxon>
        <taxon>Testudinoidea</taxon>
        <taxon>Geoemydidae</taxon>
        <taxon>Geoemydinae</taxon>
        <taxon>Mauremys</taxon>
    </lineage>
</organism>